<dbReference type="Proteomes" id="UP000054564">
    <property type="component" value="Unassembled WGS sequence"/>
</dbReference>
<keyword evidence="2" id="KW-1185">Reference proteome</keyword>
<name>A0A0L0VMW5_9BASI</name>
<evidence type="ECO:0000313" key="1">
    <source>
        <dbReference type="EMBL" id="KNF00623.1"/>
    </source>
</evidence>
<gene>
    <name evidence="1" type="ORF">PSTG_06038</name>
</gene>
<sequence length="160" mass="18081">MSSGVSPFKAKYGFNPSYGGIPSDEQCTPEVATRMQILHEVQEELKLCLEKAQELMTRYFDQHVKETPNWNIGDKVWLSSKHIPTTRPSPKMWALRLYYVLGRDNGDPSWIPILESTLPDLSYQDQTPDPSSSPKDTHNTLPILLYPMDFHGSKAGVVSS</sequence>
<dbReference type="STRING" id="1165861.A0A0L0VMW5"/>
<protein>
    <submittedName>
        <fullName evidence="1">Uncharacterized protein</fullName>
    </submittedName>
</protein>
<proteinExistence type="predicted"/>
<evidence type="ECO:0000313" key="2">
    <source>
        <dbReference type="Proteomes" id="UP000054564"/>
    </source>
</evidence>
<accession>A0A0L0VMW5</accession>
<organism evidence="1 2">
    <name type="scientific">Puccinia striiformis f. sp. tritici PST-78</name>
    <dbReference type="NCBI Taxonomy" id="1165861"/>
    <lineage>
        <taxon>Eukaryota</taxon>
        <taxon>Fungi</taxon>
        <taxon>Dikarya</taxon>
        <taxon>Basidiomycota</taxon>
        <taxon>Pucciniomycotina</taxon>
        <taxon>Pucciniomycetes</taxon>
        <taxon>Pucciniales</taxon>
        <taxon>Pucciniaceae</taxon>
        <taxon>Puccinia</taxon>
    </lineage>
</organism>
<comment type="caution">
    <text evidence="1">The sequence shown here is derived from an EMBL/GenBank/DDBJ whole genome shotgun (WGS) entry which is preliminary data.</text>
</comment>
<reference evidence="2" key="1">
    <citation type="submission" date="2014-03" db="EMBL/GenBank/DDBJ databases">
        <title>The Genome Sequence of Puccinia striiformis f. sp. tritici PST-78.</title>
        <authorList>
            <consortium name="The Broad Institute Genome Sequencing Platform"/>
            <person name="Cuomo C."/>
            <person name="Hulbert S."/>
            <person name="Chen X."/>
            <person name="Walker B."/>
            <person name="Young S.K."/>
            <person name="Zeng Q."/>
            <person name="Gargeya S."/>
            <person name="Fitzgerald M."/>
            <person name="Haas B."/>
            <person name="Abouelleil A."/>
            <person name="Alvarado L."/>
            <person name="Arachchi H.M."/>
            <person name="Berlin A.M."/>
            <person name="Chapman S.B."/>
            <person name="Goldberg J."/>
            <person name="Griggs A."/>
            <person name="Gujja S."/>
            <person name="Hansen M."/>
            <person name="Howarth C."/>
            <person name="Imamovic A."/>
            <person name="Larimer J."/>
            <person name="McCowan C."/>
            <person name="Montmayeur A."/>
            <person name="Murphy C."/>
            <person name="Neiman D."/>
            <person name="Pearson M."/>
            <person name="Priest M."/>
            <person name="Roberts A."/>
            <person name="Saif S."/>
            <person name="Shea T."/>
            <person name="Sisk P."/>
            <person name="Sykes S."/>
            <person name="Wortman J."/>
            <person name="Nusbaum C."/>
            <person name="Birren B."/>
        </authorList>
    </citation>
    <scope>NUCLEOTIDE SEQUENCE [LARGE SCALE GENOMIC DNA]</scope>
    <source>
        <strain evidence="2">race PST-78</strain>
    </source>
</reference>
<dbReference type="AlphaFoldDB" id="A0A0L0VMW5"/>
<dbReference type="EMBL" id="AJIL01000035">
    <property type="protein sequence ID" value="KNF00623.1"/>
    <property type="molecule type" value="Genomic_DNA"/>
</dbReference>